<keyword evidence="2" id="KW-0560">Oxidoreductase</keyword>
<dbReference type="InterPro" id="IPR051911">
    <property type="entry name" value="SDR_oxidoreductase"/>
</dbReference>
<organism evidence="4 5">
    <name type="scientific">Pseudomonas fluorescens</name>
    <dbReference type="NCBI Taxonomy" id="294"/>
    <lineage>
        <taxon>Bacteria</taxon>
        <taxon>Pseudomonadati</taxon>
        <taxon>Pseudomonadota</taxon>
        <taxon>Gammaproteobacteria</taxon>
        <taxon>Pseudomonadales</taxon>
        <taxon>Pseudomonadaceae</taxon>
        <taxon>Pseudomonas</taxon>
    </lineage>
</organism>
<dbReference type="NCBIfam" id="NF004824">
    <property type="entry name" value="PRK06180.1"/>
    <property type="match status" value="1"/>
</dbReference>
<dbReference type="Gene3D" id="3.40.50.720">
    <property type="entry name" value="NAD(P)-binding Rossmann-like Domain"/>
    <property type="match status" value="1"/>
</dbReference>
<dbReference type="GO" id="GO:0016491">
    <property type="term" value="F:oxidoreductase activity"/>
    <property type="evidence" value="ECO:0007669"/>
    <property type="project" value="UniProtKB-KW"/>
</dbReference>
<dbReference type="AlphaFoldDB" id="A0A1T2XXS6"/>
<evidence type="ECO:0000256" key="2">
    <source>
        <dbReference type="ARBA" id="ARBA00023002"/>
    </source>
</evidence>
<name>A0A1T2XXS6_PSEFL</name>
<evidence type="ECO:0000313" key="5">
    <source>
        <dbReference type="Proteomes" id="UP000190965"/>
    </source>
</evidence>
<dbReference type="Pfam" id="PF00106">
    <property type="entry name" value="adh_short"/>
    <property type="match status" value="1"/>
</dbReference>
<comment type="similarity">
    <text evidence="1 3">Belongs to the short-chain dehydrogenases/reductases (SDR) family.</text>
</comment>
<accession>A0A1T2XXS6</accession>
<dbReference type="PANTHER" id="PTHR43976">
    <property type="entry name" value="SHORT CHAIN DEHYDROGENASE"/>
    <property type="match status" value="1"/>
</dbReference>
<dbReference type="OrthoDB" id="9775296at2"/>
<dbReference type="EMBL" id="MSDF01000058">
    <property type="protein sequence ID" value="OPA84539.1"/>
    <property type="molecule type" value="Genomic_DNA"/>
</dbReference>
<evidence type="ECO:0000256" key="1">
    <source>
        <dbReference type="ARBA" id="ARBA00006484"/>
    </source>
</evidence>
<sequence>MPAPSQKTWLITGVSSGFGKALADALLAAGERVVGTMRRPEAIEAFDRIKPGYSFARLLDVTDSLFVPAVVAEIEKNIGAIDVLVNNAGYGYEGVLEESPLDDVRQQFEVNVFGAVAMIQAILPFMRKRRRGHILNITSMGGLTTFPGLGVYHGSKFALEGISEALGKEVKAFGIHVTAIEPGGFRTDWAGRSMVRAERAIADYDASFDAVRASRQARSGHQDGDPAKAALAMMQVVASSKPPAHLLLGNDAVDHVTAKLDALRAEIHAWEPVSRGTDFT</sequence>
<reference evidence="4 5" key="1">
    <citation type="submission" date="2016-12" db="EMBL/GenBank/DDBJ databases">
        <title>Draft genome sequences of seven strains of Pseudomonas fluorescens that produce 4-formylaminooxyvinylglycine.</title>
        <authorList>
            <person name="Okrent R.A."/>
            <person name="Manning V.A."/>
            <person name="Trippe K.M."/>
        </authorList>
    </citation>
    <scope>NUCLEOTIDE SEQUENCE [LARGE SCALE GENOMIC DNA]</scope>
    <source>
        <strain evidence="4 5">P5A</strain>
    </source>
</reference>
<dbReference type="Proteomes" id="UP000190965">
    <property type="component" value="Unassembled WGS sequence"/>
</dbReference>
<dbReference type="PANTHER" id="PTHR43976:SF16">
    <property type="entry name" value="SHORT-CHAIN DEHYDROGENASE_REDUCTASE FAMILY PROTEIN"/>
    <property type="match status" value="1"/>
</dbReference>
<comment type="caution">
    <text evidence="4">The sequence shown here is derived from an EMBL/GenBank/DDBJ whole genome shotgun (WGS) entry which is preliminary data.</text>
</comment>
<dbReference type="PRINTS" id="PR00080">
    <property type="entry name" value="SDRFAMILY"/>
</dbReference>
<protein>
    <submittedName>
        <fullName evidence="4">Short-chain dehydrogenase/reductase</fullName>
    </submittedName>
</protein>
<evidence type="ECO:0000256" key="3">
    <source>
        <dbReference type="RuleBase" id="RU000363"/>
    </source>
</evidence>
<evidence type="ECO:0000313" key="4">
    <source>
        <dbReference type="EMBL" id="OPA84539.1"/>
    </source>
</evidence>
<gene>
    <name evidence="4" type="ORF">BFW87_28980</name>
</gene>
<dbReference type="InterPro" id="IPR036291">
    <property type="entry name" value="NAD(P)-bd_dom_sf"/>
</dbReference>
<dbReference type="RefSeq" id="WP_078743154.1">
    <property type="nucleotide sequence ID" value="NZ_MSDF01000058.1"/>
</dbReference>
<dbReference type="SUPFAM" id="SSF51735">
    <property type="entry name" value="NAD(P)-binding Rossmann-fold domains"/>
    <property type="match status" value="1"/>
</dbReference>
<proteinExistence type="inferred from homology"/>
<dbReference type="InterPro" id="IPR002347">
    <property type="entry name" value="SDR_fam"/>
</dbReference>
<dbReference type="PRINTS" id="PR00081">
    <property type="entry name" value="GDHRDH"/>
</dbReference>
<dbReference type="CDD" id="cd05374">
    <property type="entry name" value="17beta-HSD-like_SDR_c"/>
    <property type="match status" value="1"/>
</dbReference>